<keyword evidence="2" id="KW-1185">Reference proteome</keyword>
<name>A0ABQ8EP41_BRANA</name>
<organism evidence="1 2">
    <name type="scientific">Brassica napus</name>
    <name type="common">Rape</name>
    <dbReference type="NCBI Taxonomy" id="3708"/>
    <lineage>
        <taxon>Eukaryota</taxon>
        <taxon>Viridiplantae</taxon>
        <taxon>Streptophyta</taxon>
        <taxon>Embryophyta</taxon>
        <taxon>Tracheophyta</taxon>
        <taxon>Spermatophyta</taxon>
        <taxon>Magnoliopsida</taxon>
        <taxon>eudicotyledons</taxon>
        <taxon>Gunneridae</taxon>
        <taxon>Pentapetalae</taxon>
        <taxon>rosids</taxon>
        <taxon>malvids</taxon>
        <taxon>Brassicales</taxon>
        <taxon>Brassicaceae</taxon>
        <taxon>Brassiceae</taxon>
        <taxon>Brassica</taxon>
    </lineage>
</organism>
<feature type="non-terminal residue" evidence="1">
    <location>
        <position position="1"/>
    </location>
</feature>
<evidence type="ECO:0000313" key="2">
    <source>
        <dbReference type="Proteomes" id="UP000824890"/>
    </source>
</evidence>
<sequence>AFQCCSGCFEWEEGQAFIYIRGCLMQCLVGKVANPIVRKCSSKTITDNVVFSRFIYCWLACNSIYTDHDWIDAGRCSNRLCSWFVLLRVLCRENGDVERNLGLRCRLSLEMMLKSLSNQHYQKYYSLFICEHA</sequence>
<accession>A0ABQ8EP41</accession>
<gene>
    <name evidence="1" type="ORF">HID58_003078</name>
</gene>
<protein>
    <submittedName>
        <fullName evidence="1">Uncharacterized protein</fullName>
    </submittedName>
</protein>
<proteinExistence type="predicted"/>
<evidence type="ECO:0000313" key="1">
    <source>
        <dbReference type="EMBL" id="KAH0943441.1"/>
    </source>
</evidence>
<dbReference type="EMBL" id="JAGKQM010000001">
    <property type="protein sequence ID" value="KAH0943441.1"/>
    <property type="molecule type" value="Genomic_DNA"/>
</dbReference>
<comment type="caution">
    <text evidence="1">The sequence shown here is derived from an EMBL/GenBank/DDBJ whole genome shotgun (WGS) entry which is preliminary data.</text>
</comment>
<dbReference type="Proteomes" id="UP000824890">
    <property type="component" value="Unassembled WGS sequence"/>
</dbReference>
<reference evidence="1 2" key="1">
    <citation type="submission" date="2021-05" db="EMBL/GenBank/DDBJ databases">
        <title>Genome Assembly of Synthetic Allotetraploid Brassica napus Reveals Homoeologous Exchanges between Subgenomes.</title>
        <authorList>
            <person name="Davis J.T."/>
        </authorList>
    </citation>
    <scope>NUCLEOTIDE SEQUENCE [LARGE SCALE GENOMIC DNA]</scope>
    <source>
        <strain evidence="2">cv. Da-Ae</strain>
        <tissue evidence="1">Seedling</tissue>
    </source>
</reference>